<accession>A0A552ILP0</accession>
<organism evidence="1 2">
    <name type="scientific">Microcystis novacekii Mn_MB_F_20050700_S1D</name>
    <dbReference type="NCBI Taxonomy" id="2486266"/>
    <lineage>
        <taxon>Bacteria</taxon>
        <taxon>Bacillati</taxon>
        <taxon>Cyanobacteriota</taxon>
        <taxon>Cyanophyceae</taxon>
        <taxon>Oscillatoriophycideae</taxon>
        <taxon>Chroococcales</taxon>
        <taxon>Microcystaceae</taxon>
        <taxon>Microcystis</taxon>
    </lineage>
</organism>
<dbReference type="AlphaFoldDB" id="A0A552ILP0"/>
<evidence type="ECO:0000313" key="2">
    <source>
        <dbReference type="Proteomes" id="UP000319191"/>
    </source>
</evidence>
<name>A0A552ILP0_9CHRO</name>
<comment type="caution">
    <text evidence="1">The sequence shown here is derived from an EMBL/GenBank/DDBJ whole genome shotgun (WGS) entry which is preliminary data.</text>
</comment>
<proteinExistence type="predicted"/>
<sequence>MRSAHFQGFFREDDIIVLTSFDTFMLVPAQALAAEFLATFQDYPPRQKAASFSLERVMEKLEEGFGSR</sequence>
<dbReference type="EMBL" id="SFAV01000253">
    <property type="protein sequence ID" value="TRU84398.1"/>
    <property type="molecule type" value="Genomic_DNA"/>
</dbReference>
<dbReference type="Proteomes" id="UP000319191">
    <property type="component" value="Unassembled WGS sequence"/>
</dbReference>
<reference evidence="1 2" key="1">
    <citation type="submission" date="2019-01" db="EMBL/GenBank/DDBJ databases">
        <title>Coherence of Microcystis species and biogeography revealed through population genomics.</title>
        <authorList>
            <person name="Perez-Carrascal O.M."/>
            <person name="Terrat Y."/>
            <person name="Giani A."/>
            <person name="Fortin N."/>
            <person name="Tromas N."/>
            <person name="Shapiro B.J."/>
        </authorList>
    </citation>
    <scope>NUCLEOTIDE SEQUENCE [LARGE SCALE GENOMIC DNA]</scope>
    <source>
        <strain evidence="1">Mn_MB_F_20050700_S1D</strain>
    </source>
</reference>
<gene>
    <name evidence="1" type="ORF">EWV54_17955</name>
</gene>
<evidence type="ECO:0000313" key="1">
    <source>
        <dbReference type="EMBL" id="TRU84398.1"/>
    </source>
</evidence>
<protein>
    <submittedName>
        <fullName evidence="1">Uncharacterized protein</fullName>
    </submittedName>
</protein>